<keyword evidence="3" id="KW-1185">Reference proteome</keyword>
<protein>
    <submittedName>
        <fullName evidence="2">Uncharacterized protein</fullName>
    </submittedName>
</protein>
<dbReference type="EMBL" id="JAUZQC010000013">
    <property type="protein sequence ID" value="KAK5860653.1"/>
    <property type="molecule type" value="Genomic_DNA"/>
</dbReference>
<reference evidence="2 3" key="2">
    <citation type="journal article" date="2023" name="Mol. Biol. Evol.">
        <title>Genomics of Secondarily Temperate Adaptation in the Only Non-Antarctic Icefish.</title>
        <authorList>
            <person name="Rivera-Colon A.G."/>
            <person name="Rayamajhi N."/>
            <person name="Minhas B.F."/>
            <person name="Madrigal G."/>
            <person name="Bilyk K.T."/>
            <person name="Yoon V."/>
            <person name="Hune M."/>
            <person name="Gregory S."/>
            <person name="Cheng C.H.C."/>
            <person name="Catchen J.M."/>
        </authorList>
    </citation>
    <scope>NUCLEOTIDE SEQUENCE [LARGE SCALE GENOMIC DNA]</scope>
    <source>
        <strain evidence="2">JMC-PN-2008</strain>
    </source>
</reference>
<comment type="caution">
    <text evidence="2">The sequence shown here is derived from an EMBL/GenBank/DDBJ whole genome shotgun (WGS) entry which is preliminary data.</text>
</comment>
<gene>
    <name evidence="2" type="ORF">PBY51_022114</name>
</gene>
<accession>A0AAN8AI16</accession>
<evidence type="ECO:0000313" key="2">
    <source>
        <dbReference type="EMBL" id="KAK5860653.1"/>
    </source>
</evidence>
<dbReference type="AlphaFoldDB" id="A0AAN8AI16"/>
<organism evidence="2 3">
    <name type="scientific">Eleginops maclovinus</name>
    <name type="common">Patagonian blennie</name>
    <name type="synonym">Eleginus maclovinus</name>
    <dbReference type="NCBI Taxonomy" id="56733"/>
    <lineage>
        <taxon>Eukaryota</taxon>
        <taxon>Metazoa</taxon>
        <taxon>Chordata</taxon>
        <taxon>Craniata</taxon>
        <taxon>Vertebrata</taxon>
        <taxon>Euteleostomi</taxon>
        <taxon>Actinopterygii</taxon>
        <taxon>Neopterygii</taxon>
        <taxon>Teleostei</taxon>
        <taxon>Neoteleostei</taxon>
        <taxon>Acanthomorphata</taxon>
        <taxon>Eupercaria</taxon>
        <taxon>Perciformes</taxon>
        <taxon>Notothenioidei</taxon>
        <taxon>Eleginopidae</taxon>
        <taxon>Eleginops</taxon>
    </lineage>
</organism>
<reference evidence="2 3" key="1">
    <citation type="journal article" date="2023" name="Genes (Basel)">
        <title>Chromosome-Level Genome Assembly and Circadian Gene Repertoire of the Patagonia Blennie Eleginops maclovinus-The Closest Ancestral Proxy of Antarctic Cryonotothenioids.</title>
        <authorList>
            <person name="Cheng C.C."/>
            <person name="Rivera-Colon A.G."/>
            <person name="Minhas B.F."/>
            <person name="Wilson L."/>
            <person name="Rayamajhi N."/>
            <person name="Vargas-Chacoff L."/>
            <person name="Catchen J.M."/>
        </authorList>
    </citation>
    <scope>NUCLEOTIDE SEQUENCE [LARGE SCALE GENOMIC DNA]</scope>
    <source>
        <strain evidence="2">JMC-PN-2008</strain>
    </source>
</reference>
<name>A0AAN8AI16_ELEMC</name>
<feature type="compositionally biased region" description="Basic residues" evidence="1">
    <location>
        <begin position="57"/>
        <end position="70"/>
    </location>
</feature>
<proteinExistence type="predicted"/>
<feature type="region of interest" description="Disordered" evidence="1">
    <location>
        <begin position="26"/>
        <end position="70"/>
    </location>
</feature>
<evidence type="ECO:0000313" key="3">
    <source>
        <dbReference type="Proteomes" id="UP001346869"/>
    </source>
</evidence>
<sequence>MSGSRTATWGPLIISELWELDSNNPITNTAARTNPRPQTHWGAPVSDVFSAKGQQTTRRRVPRGKKDKMK</sequence>
<evidence type="ECO:0000256" key="1">
    <source>
        <dbReference type="SAM" id="MobiDB-lite"/>
    </source>
</evidence>
<feature type="compositionally biased region" description="Polar residues" evidence="1">
    <location>
        <begin position="26"/>
        <end position="37"/>
    </location>
</feature>
<dbReference type="Proteomes" id="UP001346869">
    <property type="component" value="Unassembled WGS sequence"/>
</dbReference>